<reference evidence="13 14" key="1">
    <citation type="submission" date="2017-06" db="EMBL/GenBank/DDBJ databases">
        <authorList>
            <person name="Kim H.J."/>
            <person name="Triplett B.A."/>
        </authorList>
    </citation>
    <scope>NUCLEOTIDE SEQUENCE [LARGE SCALE GENOMIC DNA]</scope>
    <source>
        <strain evidence="13 14">DSM 22179</strain>
    </source>
</reference>
<keyword evidence="10" id="KW-0804">Transcription</keyword>
<feature type="binding site" evidence="11">
    <location>
        <position position="90"/>
    </location>
    <ligand>
        <name>Zn(2+)</name>
        <dbReference type="ChEBI" id="CHEBI:29105"/>
    </ligand>
</feature>
<dbReference type="Pfam" id="PF01475">
    <property type="entry name" value="FUR"/>
    <property type="match status" value="1"/>
</dbReference>
<feature type="binding site" evidence="11">
    <location>
        <position position="87"/>
    </location>
    <ligand>
        <name>Zn(2+)</name>
        <dbReference type="ChEBI" id="CHEBI:29105"/>
    </ligand>
</feature>
<dbReference type="GO" id="GO:1900376">
    <property type="term" value="P:regulation of secondary metabolite biosynthetic process"/>
    <property type="evidence" value="ECO:0007669"/>
    <property type="project" value="TreeGrafter"/>
</dbReference>
<name>A0A212U2N1_9MICO</name>
<dbReference type="InterPro" id="IPR036390">
    <property type="entry name" value="WH_DNA-bd_sf"/>
</dbReference>
<feature type="binding site" evidence="12">
    <location>
        <position position="119"/>
    </location>
    <ligand>
        <name>Fe cation</name>
        <dbReference type="ChEBI" id="CHEBI:24875"/>
    </ligand>
</feature>
<dbReference type="Gene3D" id="3.30.1490.190">
    <property type="match status" value="1"/>
</dbReference>
<keyword evidence="14" id="KW-1185">Reference proteome</keyword>
<evidence type="ECO:0000256" key="9">
    <source>
        <dbReference type="ARBA" id="ARBA00023125"/>
    </source>
</evidence>
<dbReference type="OrthoDB" id="8659436at2"/>
<dbReference type="InterPro" id="IPR036388">
    <property type="entry name" value="WH-like_DNA-bd_sf"/>
</dbReference>
<dbReference type="Gene3D" id="1.10.10.10">
    <property type="entry name" value="Winged helix-like DNA-binding domain superfamily/Winged helix DNA-binding domain"/>
    <property type="match status" value="1"/>
</dbReference>
<dbReference type="GO" id="GO:0000976">
    <property type="term" value="F:transcription cis-regulatory region binding"/>
    <property type="evidence" value="ECO:0007669"/>
    <property type="project" value="TreeGrafter"/>
</dbReference>
<evidence type="ECO:0000256" key="11">
    <source>
        <dbReference type="PIRSR" id="PIRSR602481-1"/>
    </source>
</evidence>
<dbReference type="CDD" id="cd07153">
    <property type="entry name" value="Fur_like"/>
    <property type="match status" value="1"/>
</dbReference>
<comment type="similarity">
    <text evidence="2">Belongs to the Fur family.</text>
</comment>
<comment type="cofactor">
    <cofactor evidence="11">
        <name>Zn(2+)</name>
        <dbReference type="ChEBI" id="CHEBI:29105"/>
    </cofactor>
    <text evidence="11">Binds 1 zinc ion per subunit.</text>
</comment>
<evidence type="ECO:0000256" key="10">
    <source>
        <dbReference type="ARBA" id="ARBA00023163"/>
    </source>
</evidence>
<proteinExistence type="inferred from homology"/>
<evidence type="ECO:0000313" key="14">
    <source>
        <dbReference type="Proteomes" id="UP000198122"/>
    </source>
</evidence>
<dbReference type="EMBL" id="FYEZ01000002">
    <property type="protein sequence ID" value="SNC72410.1"/>
    <property type="molecule type" value="Genomic_DNA"/>
</dbReference>
<keyword evidence="4" id="KW-0963">Cytoplasm</keyword>
<accession>A0A212U2N1</accession>
<sequence length="132" mass="14460">MTSQSPVRRTRQQLAIREALAGRSDFVAAQQLHASMVSGGHKVGLATVYRALQSFDEAGEVDSIVTEAGETLYRACETPRHHHHLVCRECGRTEEIDGPEVEAWTARVAADHGFSEVEHTAEIFGRCLDCAA</sequence>
<dbReference type="InterPro" id="IPR002481">
    <property type="entry name" value="FUR"/>
</dbReference>
<dbReference type="GO" id="GO:0005829">
    <property type="term" value="C:cytosol"/>
    <property type="evidence" value="ECO:0007669"/>
    <property type="project" value="TreeGrafter"/>
</dbReference>
<evidence type="ECO:0000256" key="2">
    <source>
        <dbReference type="ARBA" id="ARBA00007957"/>
    </source>
</evidence>
<evidence type="ECO:0000256" key="1">
    <source>
        <dbReference type="ARBA" id="ARBA00004496"/>
    </source>
</evidence>
<keyword evidence="5" id="KW-0678">Repressor</keyword>
<protein>
    <submittedName>
        <fullName evidence="13">Zinc uptake regulator, Fur family</fullName>
    </submittedName>
</protein>
<dbReference type="GO" id="GO:0008270">
    <property type="term" value="F:zinc ion binding"/>
    <property type="evidence" value="ECO:0007669"/>
    <property type="project" value="TreeGrafter"/>
</dbReference>
<gene>
    <name evidence="13" type="ORF">SAMN05445756_1834</name>
</gene>
<evidence type="ECO:0000256" key="6">
    <source>
        <dbReference type="ARBA" id="ARBA00022723"/>
    </source>
</evidence>
<evidence type="ECO:0000256" key="3">
    <source>
        <dbReference type="ARBA" id="ARBA00011738"/>
    </source>
</evidence>
<evidence type="ECO:0000256" key="8">
    <source>
        <dbReference type="ARBA" id="ARBA00023015"/>
    </source>
</evidence>
<evidence type="ECO:0000256" key="4">
    <source>
        <dbReference type="ARBA" id="ARBA00022490"/>
    </source>
</evidence>
<comment type="subcellular location">
    <subcellularLocation>
        <location evidence="1">Cytoplasm</location>
    </subcellularLocation>
</comment>
<dbReference type="GO" id="GO:0003700">
    <property type="term" value="F:DNA-binding transcription factor activity"/>
    <property type="evidence" value="ECO:0007669"/>
    <property type="project" value="InterPro"/>
</dbReference>
<comment type="cofactor">
    <cofactor evidence="12">
        <name>Mn(2+)</name>
        <dbReference type="ChEBI" id="CHEBI:29035"/>
    </cofactor>
    <cofactor evidence="12">
        <name>Fe(2+)</name>
        <dbReference type="ChEBI" id="CHEBI:29033"/>
    </cofactor>
    <text evidence="12">Binds 1 Mn(2+) or Fe(2+) ion per subunit.</text>
</comment>
<keyword evidence="8" id="KW-0805">Transcription regulation</keyword>
<organism evidence="13 14">
    <name type="scientific">Kytococcus aerolatus</name>
    <dbReference type="NCBI Taxonomy" id="592308"/>
    <lineage>
        <taxon>Bacteria</taxon>
        <taxon>Bacillati</taxon>
        <taxon>Actinomycetota</taxon>
        <taxon>Actinomycetes</taxon>
        <taxon>Micrococcales</taxon>
        <taxon>Kytococcaceae</taxon>
        <taxon>Kytococcus</taxon>
    </lineage>
</organism>
<feature type="binding site" evidence="12">
    <location>
        <position position="81"/>
    </location>
    <ligand>
        <name>Fe cation</name>
        <dbReference type="ChEBI" id="CHEBI:24875"/>
    </ligand>
</feature>
<feature type="binding site" evidence="11">
    <location>
        <position position="127"/>
    </location>
    <ligand>
        <name>Zn(2+)</name>
        <dbReference type="ChEBI" id="CHEBI:29105"/>
    </ligand>
</feature>
<feature type="binding site" evidence="11">
    <location>
        <position position="130"/>
    </location>
    <ligand>
        <name>Zn(2+)</name>
        <dbReference type="ChEBI" id="CHEBI:29105"/>
    </ligand>
</feature>
<dbReference type="InterPro" id="IPR043135">
    <property type="entry name" value="Fur_C"/>
</dbReference>
<evidence type="ECO:0000313" key="13">
    <source>
        <dbReference type="EMBL" id="SNC72410.1"/>
    </source>
</evidence>
<dbReference type="AlphaFoldDB" id="A0A212U2N1"/>
<dbReference type="RefSeq" id="WP_088818753.1">
    <property type="nucleotide sequence ID" value="NZ_FYEZ01000002.1"/>
</dbReference>
<evidence type="ECO:0000256" key="5">
    <source>
        <dbReference type="ARBA" id="ARBA00022491"/>
    </source>
</evidence>
<dbReference type="PANTHER" id="PTHR33202:SF2">
    <property type="entry name" value="FERRIC UPTAKE REGULATION PROTEIN"/>
    <property type="match status" value="1"/>
</dbReference>
<keyword evidence="9" id="KW-0238">DNA-binding</keyword>
<dbReference type="PANTHER" id="PTHR33202">
    <property type="entry name" value="ZINC UPTAKE REGULATION PROTEIN"/>
    <property type="match status" value="1"/>
</dbReference>
<evidence type="ECO:0000256" key="7">
    <source>
        <dbReference type="ARBA" id="ARBA00022833"/>
    </source>
</evidence>
<evidence type="ECO:0000256" key="12">
    <source>
        <dbReference type="PIRSR" id="PIRSR602481-2"/>
    </source>
</evidence>
<keyword evidence="6 11" id="KW-0479">Metal-binding</keyword>
<comment type="subunit">
    <text evidence="3">Homodimer.</text>
</comment>
<dbReference type="SUPFAM" id="SSF46785">
    <property type="entry name" value="Winged helix' DNA-binding domain"/>
    <property type="match status" value="1"/>
</dbReference>
<dbReference type="Proteomes" id="UP000198122">
    <property type="component" value="Unassembled WGS sequence"/>
</dbReference>
<keyword evidence="12" id="KW-0408">Iron</keyword>
<feature type="binding site" evidence="12">
    <location>
        <position position="102"/>
    </location>
    <ligand>
        <name>Fe cation</name>
        <dbReference type="ChEBI" id="CHEBI:24875"/>
    </ligand>
</feature>
<dbReference type="GO" id="GO:0045892">
    <property type="term" value="P:negative regulation of DNA-templated transcription"/>
    <property type="evidence" value="ECO:0007669"/>
    <property type="project" value="TreeGrafter"/>
</dbReference>
<keyword evidence="7 11" id="KW-0862">Zinc</keyword>